<keyword evidence="2" id="KW-1185">Reference proteome</keyword>
<accession>A0A2G9RPY2</accession>
<reference evidence="2" key="1">
    <citation type="journal article" date="2017" name="Nat. Commun.">
        <title>The North American bullfrog draft genome provides insight into hormonal regulation of long noncoding RNA.</title>
        <authorList>
            <person name="Hammond S.A."/>
            <person name="Warren R.L."/>
            <person name="Vandervalk B.P."/>
            <person name="Kucuk E."/>
            <person name="Khan H."/>
            <person name="Gibb E.A."/>
            <person name="Pandoh P."/>
            <person name="Kirk H."/>
            <person name="Zhao Y."/>
            <person name="Jones M."/>
            <person name="Mungall A.J."/>
            <person name="Coope R."/>
            <person name="Pleasance S."/>
            <person name="Moore R.A."/>
            <person name="Holt R.A."/>
            <person name="Round J.M."/>
            <person name="Ohora S."/>
            <person name="Walle B.V."/>
            <person name="Veldhoen N."/>
            <person name="Helbing C.C."/>
            <person name="Birol I."/>
        </authorList>
    </citation>
    <scope>NUCLEOTIDE SEQUENCE [LARGE SCALE GENOMIC DNA]</scope>
</reference>
<evidence type="ECO:0000313" key="2">
    <source>
        <dbReference type="Proteomes" id="UP000228934"/>
    </source>
</evidence>
<name>A0A2G9RPY2_AQUCT</name>
<dbReference type="SUPFAM" id="SSF52047">
    <property type="entry name" value="RNI-like"/>
    <property type="match status" value="1"/>
</dbReference>
<dbReference type="InterPro" id="IPR032675">
    <property type="entry name" value="LRR_dom_sf"/>
</dbReference>
<dbReference type="Proteomes" id="UP000228934">
    <property type="component" value="Unassembled WGS sequence"/>
</dbReference>
<dbReference type="OrthoDB" id="8436363at2759"/>
<organism evidence="1 2">
    <name type="scientific">Aquarana catesbeiana</name>
    <name type="common">American bullfrog</name>
    <name type="synonym">Rana catesbeiana</name>
    <dbReference type="NCBI Taxonomy" id="8400"/>
    <lineage>
        <taxon>Eukaryota</taxon>
        <taxon>Metazoa</taxon>
        <taxon>Chordata</taxon>
        <taxon>Craniata</taxon>
        <taxon>Vertebrata</taxon>
        <taxon>Euteleostomi</taxon>
        <taxon>Amphibia</taxon>
        <taxon>Batrachia</taxon>
        <taxon>Anura</taxon>
        <taxon>Neobatrachia</taxon>
        <taxon>Ranoidea</taxon>
        <taxon>Ranidae</taxon>
        <taxon>Aquarana</taxon>
    </lineage>
</organism>
<evidence type="ECO:0000313" key="1">
    <source>
        <dbReference type="EMBL" id="PIO29311.1"/>
    </source>
</evidence>
<protein>
    <submittedName>
        <fullName evidence="1">Uncharacterized protein</fullName>
    </submittedName>
</protein>
<sequence>LYNNHLTDSSCPYLASGIRNNHTLRTLDLSWNKLMGPHFRDLVEALTTSWVEELQIRNPASQETISELKKLKELRPGLKVNI</sequence>
<dbReference type="EMBL" id="KV935421">
    <property type="protein sequence ID" value="PIO29311.1"/>
    <property type="molecule type" value="Genomic_DNA"/>
</dbReference>
<gene>
    <name evidence="1" type="ORF">AB205_0148690</name>
</gene>
<proteinExistence type="predicted"/>
<dbReference type="Gene3D" id="3.80.10.10">
    <property type="entry name" value="Ribonuclease Inhibitor"/>
    <property type="match status" value="1"/>
</dbReference>
<dbReference type="AlphaFoldDB" id="A0A2G9RPY2"/>
<feature type="non-terminal residue" evidence="1">
    <location>
        <position position="1"/>
    </location>
</feature>